<dbReference type="GO" id="GO:0005634">
    <property type="term" value="C:nucleus"/>
    <property type="evidence" value="ECO:0007669"/>
    <property type="project" value="TreeGrafter"/>
</dbReference>
<accession>A0A4V3SHQ4</accession>
<dbReference type="SUPFAM" id="SSF47954">
    <property type="entry name" value="Cyclin-like"/>
    <property type="match status" value="1"/>
</dbReference>
<organism evidence="1 2">
    <name type="scientific">Ascodesmis nigricans</name>
    <dbReference type="NCBI Taxonomy" id="341454"/>
    <lineage>
        <taxon>Eukaryota</taxon>
        <taxon>Fungi</taxon>
        <taxon>Dikarya</taxon>
        <taxon>Ascomycota</taxon>
        <taxon>Pezizomycotina</taxon>
        <taxon>Pezizomycetes</taxon>
        <taxon>Pezizales</taxon>
        <taxon>Ascodesmidaceae</taxon>
        <taxon>Ascodesmis</taxon>
    </lineage>
</organism>
<dbReference type="GO" id="GO:0016538">
    <property type="term" value="F:cyclin-dependent protein serine/threonine kinase regulator activity"/>
    <property type="evidence" value="ECO:0007669"/>
    <property type="project" value="TreeGrafter"/>
</dbReference>
<dbReference type="Proteomes" id="UP000298138">
    <property type="component" value="Unassembled WGS sequence"/>
</dbReference>
<proteinExistence type="predicted"/>
<protein>
    <submittedName>
        <fullName evidence="1">Cyclin-related 2</fullName>
    </submittedName>
</protein>
<dbReference type="InParanoid" id="A0A4V3SHQ4"/>
<dbReference type="InterPro" id="IPR036915">
    <property type="entry name" value="Cyclin-like_sf"/>
</dbReference>
<sequence>AIAKKFYSKSAPTIPLEPYLFRLHRFCPLSTAVYLTASFYLHKLVMVEQLIELTPLTAHRLLLAALRVASKTIEDLQHAHARFAKVSGCSPEELRRLEVAFCYAMDFDLKVDCEMLEGQYMMLRGAVEGMATGR</sequence>
<dbReference type="EMBL" id="ML220159">
    <property type="protein sequence ID" value="TGZ77114.1"/>
    <property type="molecule type" value="Genomic_DNA"/>
</dbReference>
<dbReference type="InterPro" id="IPR013922">
    <property type="entry name" value="Cyclin_PHO80-like"/>
</dbReference>
<name>A0A4V3SHQ4_9PEZI</name>
<dbReference type="PANTHER" id="PTHR15615">
    <property type="match status" value="1"/>
</dbReference>
<dbReference type="Gene3D" id="1.10.472.10">
    <property type="entry name" value="Cyclin-like"/>
    <property type="match status" value="1"/>
</dbReference>
<dbReference type="GO" id="GO:0000307">
    <property type="term" value="C:cyclin-dependent protein kinase holoenzyme complex"/>
    <property type="evidence" value="ECO:0007669"/>
    <property type="project" value="TreeGrafter"/>
</dbReference>
<gene>
    <name evidence="1" type="ORF">EX30DRAFT_290315</name>
</gene>
<feature type="non-terminal residue" evidence="1">
    <location>
        <position position="134"/>
    </location>
</feature>
<reference evidence="1 2" key="1">
    <citation type="submission" date="2019-04" db="EMBL/GenBank/DDBJ databases">
        <title>Comparative genomics and transcriptomics to analyze fruiting body development in filamentous ascomycetes.</title>
        <authorList>
            <consortium name="DOE Joint Genome Institute"/>
            <person name="Lutkenhaus R."/>
            <person name="Traeger S."/>
            <person name="Breuer J."/>
            <person name="Kuo A."/>
            <person name="Lipzen A."/>
            <person name="Pangilinan J."/>
            <person name="Dilworth D."/>
            <person name="Sandor L."/>
            <person name="Poggeler S."/>
            <person name="Barry K."/>
            <person name="Grigoriev I.V."/>
            <person name="Nowrousian M."/>
        </authorList>
    </citation>
    <scope>NUCLEOTIDE SEQUENCE [LARGE SCALE GENOMIC DNA]</scope>
    <source>
        <strain evidence="1 2">CBS 389.68</strain>
    </source>
</reference>
<dbReference type="Pfam" id="PF08613">
    <property type="entry name" value="Cyclin"/>
    <property type="match status" value="1"/>
</dbReference>
<evidence type="ECO:0000313" key="1">
    <source>
        <dbReference type="EMBL" id="TGZ77114.1"/>
    </source>
</evidence>
<keyword evidence="2" id="KW-1185">Reference proteome</keyword>
<dbReference type="STRING" id="341454.A0A4V3SHQ4"/>
<evidence type="ECO:0000313" key="2">
    <source>
        <dbReference type="Proteomes" id="UP000298138"/>
    </source>
</evidence>
<feature type="non-terminal residue" evidence="1">
    <location>
        <position position="1"/>
    </location>
</feature>
<dbReference type="CDD" id="cd20558">
    <property type="entry name" value="CYCLIN_ScPCL7-like"/>
    <property type="match status" value="1"/>
</dbReference>
<dbReference type="GO" id="GO:0019901">
    <property type="term" value="F:protein kinase binding"/>
    <property type="evidence" value="ECO:0007669"/>
    <property type="project" value="InterPro"/>
</dbReference>
<dbReference type="PANTHER" id="PTHR15615:SF32">
    <property type="entry name" value="PROTEIN KINASE COMPLEX COMPONENT, PUTATIVE (AFU_ORTHOLOGUE AFUA_2G07660)-RELATED"/>
    <property type="match status" value="1"/>
</dbReference>
<dbReference type="OrthoDB" id="5304883at2759"/>
<dbReference type="AlphaFoldDB" id="A0A4V3SHQ4"/>